<comment type="subunit">
    <text evidence="8">The nucleosome is a histone octamer containing two molecules each of H2A, H2B, H3 and H4 assembled in one H3-H4 heterotetramer and two H2A-H2B heterodimers. The octamer wraps approximately 147 bp of DNA.</text>
</comment>
<evidence type="ECO:0000259" key="10">
    <source>
        <dbReference type="Pfam" id="PF00125"/>
    </source>
</evidence>
<dbReference type="Pfam" id="PF16211">
    <property type="entry name" value="Histone_H2A_C"/>
    <property type="match status" value="1"/>
</dbReference>
<dbReference type="EMBL" id="JX839685">
    <property type="protein sequence ID" value="AFY23216.1"/>
    <property type="molecule type" value="mRNA"/>
</dbReference>
<evidence type="ECO:0000256" key="3">
    <source>
        <dbReference type="ARBA" id="ARBA00010691"/>
    </source>
</evidence>
<proteinExistence type="evidence at transcript level"/>
<evidence type="ECO:0000256" key="1">
    <source>
        <dbReference type="ARBA" id="ARBA00004123"/>
    </source>
</evidence>
<comment type="similarity">
    <text evidence="3 8">Belongs to the histone H2A family.</text>
</comment>
<evidence type="ECO:0000259" key="11">
    <source>
        <dbReference type="Pfam" id="PF16211"/>
    </source>
</evidence>
<dbReference type="InterPro" id="IPR032454">
    <property type="entry name" value="Histone_H2A_C"/>
</dbReference>
<dbReference type="InterPro" id="IPR009072">
    <property type="entry name" value="Histone-fold"/>
</dbReference>
<evidence type="ECO:0000313" key="12">
    <source>
        <dbReference type="EMBL" id="AFY23216.1"/>
    </source>
</evidence>
<dbReference type="PROSITE" id="PS00046">
    <property type="entry name" value="HISTONE_H2A"/>
    <property type="match status" value="1"/>
</dbReference>
<dbReference type="InterPro" id="IPR002119">
    <property type="entry name" value="Histone_H2A"/>
</dbReference>
<dbReference type="InterPro" id="IPR007125">
    <property type="entry name" value="H2A/H2B/H3"/>
</dbReference>
<accession>K9NV96</accession>
<evidence type="ECO:0000256" key="6">
    <source>
        <dbReference type="ARBA" id="ARBA00023242"/>
    </source>
</evidence>
<evidence type="ECO:0000256" key="5">
    <source>
        <dbReference type="ARBA" id="ARBA00023125"/>
    </source>
</evidence>
<keyword evidence="5 8" id="KW-0238">DNA-binding</keyword>
<organism evidence="12">
    <name type="scientific">Hematodinium sp. SG-2012</name>
    <dbReference type="NCBI Taxonomy" id="1263730"/>
    <lineage>
        <taxon>Eukaryota</taxon>
        <taxon>Sar</taxon>
        <taxon>Alveolata</taxon>
        <taxon>Dinophyceae</taxon>
        <taxon>Syndiniales</taxon>
        <taxon>Syndiniaceae</taxon>
        <taxon>Hematodinium</taxon>
    </lineage>
</organism>
<feature type="compositionally biased region" description="Basic and acidic residues" evidence="9">
    <location>
        <begin position="1"/>
        <end position="84"/>
    </location>
</feature>
<name>K9NV96_9DINO</name>
<dbReference type="FunFam" id="1.10.20.10:FF:000126">
    <property type="entry name" value="Histone H2A"/>
    <property type="match status" value="1"/>
</dbReference>
<dbReference type="PANTHER" id="PTHR23430">
    <property type="entry name" value="HISTONE H2A"/>
    <property type="match status" value="1"/>
</dbReference>
<evidence type="ECO:0000256" key="4">
    <source>
        <dbReference type="ARBA" id="ARBA00022454"/>
    </source>
</evidence>
<dbReference type="GO" id="GO:0000786">
    <property type="term" value="C:nucleosome"/>
    <property type="evidence" value="ECO:0007669"/>
    <property type="project" value="UniProtKB-KW"/>
</dbReference>
<keyword evidence="6 8" id="KW-0539">Nucleus</keyword>
<reference evidence="12" key="1">
    <citation type="journal article" date="2012" name="Curr. Biol.">
        <title>Loss of nucleosomal DNA condensation coincides with appearance of a novel nuclear protein in dinoflagellates.</title>
        <authorList>
            <person name="Gornik S.G."/>
            <person name="Ford K.L."/>
            <person name="Mulhern T.D."/>
            <person name="Bacic A."/>
            <person name="McFadden G.I."/>
            <person name="Waller R.F."/>
        </authorList>
    </citation>
    <scope>NUCLEOTIDE SEQUENCE</scope>
</reference>
<evidence type="ECO:0000256" key="9">
    <source>
        <dbReference type="SAM" id="MobiDB-lite"/>
    </source>
</evidence>
<dbReference type="CDD" id="cd00074">
    <property type="entry name" value="HFD_H2A"/>
    <property type="match status" value="1"/>
</dbReference>
<evidence type="ECO:0000256" key="8">
    <source>
        <dbReference type="RuleBase" id="RU003767"/>
    </source>
</evidence>
<comment type="subcellular location">
    <subcellularLocation>
        <location evidence="2">Chromosome</location>
    </subcellularLocation>
    <subcellularLocation>
        <location evidence="1 8">Nucleus</location>
    </subcellularLocation>
</comment>
<dbReference type="InterPro" id="IPR032458">
    <property type="entry name" value="Histone_H2A_CS"/>
</dbReference>
<evidence type="ECO:0000256" key="2">
    <source>
        <dbReference type="ARBA" id="ARBA00004286"/>
    </source>
</evidence>
<feature type="region of interest" description="Disordered" evidence="9">
    <location>
        <begin position="1"/>
        <end position="103"/>
    </location>
</feature>
<dbReference type="SUPFAM" id="SSF47113">
    <property type="entry name" value="Histone-fold"/>
    <property type="match status" value="1"/>
</dbReference>
<dbReference type="GO" id="GO:0030527">
    <property type="term" value="F:structural constituent of chromatin"/>
    <property type="evidence" value="ECO:0007669"/>
    <property type="project" value="InterPro"/>
</dbReference>
<dbReference type="SMART" id="SM00414">
    <property type="entry name" value="H2A"/>
    <property type="match status" value="1"/>
</dbReference>
<dbReference type="GO" id="GO:0005634">
    <property type="term" value="C:nucleus"/>
    <property type="evidence" value="ECO:0007669"/>
    <property type="project" value="UniProtKB-SubCell"/>
</dbReference>
<protein>
    <recommendedName>
        <fullName evidence="8">Histone H2A</fullName>
    </recommendedName>
</protein>
<sequence length="217" mass="24529">MVKSLKEKHAQMMPKKDLKSPKEKDKIKEKSVKDIKEKEKDDKFKEKDAKEKQIKEKEQKAKLKEKEKHKIKDKSKESKKEKGKEGKHKKTGSDMKKLKGGGRTRSAKAGLFFPVGRIHRCLKERVPRHTRVGATAAIYIAAVMEYVIAEVLELSGNQAKQLKKRRITPRNLLMAIKSDQELDQLIKGTIISGGGVVPFVHEVLKKNKTAPSTPTAG</sequence>
<dbReference type="AlphaFoldDB" id="K9NV96"/>
<dbReference type="PRINTS" id="PR00620">
    <property type="entry name" value="HISTONEH2A"/>
</dbReference>
<feature type="domain" description="Histone H2A C-terminal" evidence="11">
    <location>
        <begin position="181"/>
        <end position="212"/>
    </location>
</feature>
<feature type="domain" description="Core Histone H2A/H2B/H3" evidence="10">
    <location>
        <begin position="103"/>
        <end position="177"/>
    </location>
</feature>
<keyword evidence="7 8" id="KW-0544">Nucleosome core</keyword>
<dbReference type="Gene3D" id="1.10.20.10">
    <property type="entry name" value="Histone, subunit A"/>
    <property type="match status" value="1"/>
</dbReference>
<dbReference type="GO" id="GO:0003677">
    <property type="term" value="F:DNA binding"/>
    <property type="evidence" value="ECO:0007669"/>
    <property type="project" value="UniProtKB-KW"/>
</dbReference>
<dbReference type="Pfam" id="PF00125">
    <property type="entry name" value="Histone"/>
    <property type="match status" value="1"/>
</dbReference>
<keyword evidence="4 8" id="KW-0158">Chromosome</keyword>
<evidence type="ECO:0000256" key="7">
    <source>
        <dbReference type="ARBA" id="ARBA00023269"/>
    </source>
</evidence>
<dbReference type="GO" id="GO:0046982">
    <property type="term" value="F:protein heterodimerization activity"/>
    <property type="evidence" value="ECO:0007669"/>
    <property type="project" value="InterPro"/>
</dbReference>